<dbReference type="SUPFAM" id="SSF50193">
    <property type="entry name" value="Ribosomal protein L14"/>
    <property type="match status" value="1"/>
</dbReference>
<name>A0A2I0BB24_9ASPA</name>
<dbReference type="GO" id="GO:1990904">
    <property type="term" value="C:ribonucleoprotein complex"/>
    <property type="evidence" value="ECO:0007669"/>
    <property type="project" value="UniProtKB-KW"/>
</dbReference>
<proteinExistence type="inferred from homology"/>
<organism evidence="5 6">
    <name type="scientific">Apostasia shenzhenica</name>
    <dbReference type="NCBI Taxonomy" id="1088818"/>
    <lineage>
        <taxon>Eukaryota</taxon>
        <taxon>Viridiplantae</taxon>
        <taxon>Streptophyta</taxon>
        <taxon>Embryophyta</taxon>
        <taxon>Tracheophyta</taxon>
        <taxon>Spermatophyta</taxon>
        <taxon>Magnoliopsida</taxon>
        <taxon>Liliopsida</taxon>
        <taxon>Asparagales</taxon>
        <taxon>Orchidaceae</taxon>
        <taxon>Apostasioideae</taxon>
        <taxon>Apostasia</taxon>
    </lineage>
</organism>
<dbReference type="EMBL" id="KZ451899">
    <property type="protein sequence ID" value="PKA64990.1"/>
    <property type="molecule type" value="Genomic_DNA"/>
</dbReference>
<dbReference type="GO" id="GO:0006412">
    <property type="term" value="P:translation"/>
    <property type="evidence" value="ECO:0007669"/>
    <property type="project" value="InterPro"/>
</dbReference>
<evidence type="ECO:0000256" key="1">
    <source>
        <dbReference type="ARBA" id="ARBA00010745"/>
    </source>
</evidence>
<sequence>MIQPQTLLNVADNSGAQELMCIRRPKLEKNHLATKSLKAQARPSEPEALCPKLEAQKSRPKS</sequence>
<evidence type="ECO:0000256" key="2">
    <source>
        <dbReference type="ARBA" id="ARBA00022980"/>
    </source>
</evidence>
<evidence type="ECO:0000313" key="5">
    <source>
        <dbReference type="EMBL" id="PKA64990.1"/>
    </source>
</evidence>
<gene>
    <name evidence="5" type="primary">rpl14</name>
    <name evidence="5" type="ORF">AXF42_Ash011592</name>
</gene>
<dbReference type="Proteomes" id="UP000236161">
    <property type="component" value="Unassembled WGS sequence"/>
</dbReference>
<evidence type="ECO:0000256" key="3">
    <source>
        <dbReference type="ARBA" id="ARBA00023274"/>
    </source>
</evidence>
<protein>
    <submittedName>
        <fullName evidence="5">50S ribosomal protein L14, chloroplastic</fullName>
    </submittedName>
</protein>
<comment type="similarity">
    <text evidence="1">Belongs to the universal ribosomal protein uL14 family.</text>
</comment>
<keyword evidence="3" id="KW-0687">Ribonucleoprotein</keyword>
<dbReference type="Pfam" id="PF00238">
    <property type="entry name" value="Ribosomal_L14"/>
    <property type="match status" value="1"/>
</dbReference>
<dbReference type="InterPro" id="IPR036853">
    <property type="entry name" value="Ribosomal_uL14_sf"/>
</dbReference>
<dbReference type="InterPro" id="IPR000218">
    <property type="entry name" value="Ribosomal_uL14"/>
</dbReference>
<evidence type="ECO:0000313" key="6">
    <source>
        <dbReference type="Proteomes" id="UP000236161"/>
    </source>
</evidence>
<keyword evidence="2 5" id="KW-0689">Ribosomal protein</keyword>
<dbReference type="GO" id="GO:0003735">
    <property type="term" value="F:structural constituent of ribosome"/>
    <property type="evidence" value="ECO:0007669"/>
    <property type="project" value="InterPro"/>
</dbReference>
<evidence type="ECO:0000256" key="4">
    <source>
        <dbReference type="SAM" id="MobiDB-lite"/>
    </source>
</evidence>
<dbReference type="GO" id="GO:0005840">
    <property type="term" value="C:ribosome"/>
    <property type="evidence" value="ECO:0007669"/>
    <property type="project" value="UniProtKB-KW"/>
</dbReference>
<accession>A0A2I0BB24</accession>
<dbReference type="Gene3D" id="2.40.150.20">
    <property type="entry name" value="Ribosomal protein L14"/>
    <property type="match status" value="1"/>
</dbReference>
<dbReference type="AlphaFoldDB" id="A0A2I0BB24"/>
<reference evidence="5 6" key="1">
    <citation type="journal article" date="2017" name="Nature">
        <title>The Apostasia genome and the evolution of orchids.</title>
        <authorList>
            <person name="Zhang G.Q."/>
            <person name="Liu K.W."/>
            <person name="Li Z."/>
            <person name="Lohaus R."/>
            <person name="Hsiao Y.Y."/>
            <person name="Niu S.C."/>
            <person name="Wang J.Y."/>
            <person name="Lin Y.C."/>
            <person name="Xu Q."/>
            <person name="Chen L.J."/>
            <person name="Yoshida K."/>
            <person name="Fujiwara S."/>
            <person name="Wang Z.W."/>
            <person name="Zhang Y.Q."/>
            <person name="Mitsuda N."/>
            <person name="Wang M."/>
            <person name="Liu G.H."/>
            <person name="Pecoraro L."/>
            <person name="Huang H.X."/>
            <person name="Xiao X.J."/>
            <person name="Lin M."/>
            <person name="Wu X.Y."/>
            <person name="Wu W.L."/>
            <person name="Chen Y.Y."/>
            <person name="Chang S.B."/>
            <person name="Sakamoto S."/>
            <person name="Ohme-Takagi M."/>
            <person name="Yagi M."/>
            <person name="Zeng S.J."/>
            <person name="Shen C.Y."/>
            <person name="Yeh C.M."/>
            <person name="Luo Y.B."/>
            <person name="Tsai W.C."/>
            <person name="Van de Peer Y."/>
            <person name="Liu Z.J."/>
        </authorList>
    </citation>
    <scope>NUCLEOTIDE SEQUENCE [LARGE SCALE GENOMIC DNA]</scope>
    <source>
        <strain evidence="6">cv. Shenzhen</strain>
        <tissue evidence="5">Stem</tissue>
    </source>
</reference>
<keyword evidence="6" id="KW-1185">Reference proteome</keyword>
<feature type="region of interest" description="Disordered" evidence="4">
    <location>
        <begin position="36"/>
        <end position="62"/>
    </location>
</feature>